<protein>
    <submittedName>
        <fullName evidence="1">Uncharacterized protein</fullName>
    </submittedName>
</protein>
<gene>
    <name evidence="1" type="ORF">FKW44_002195</name>
</gene>
<dbReference type="Proteomes" id="UP000595437">
    <property type="component" value="Chromosome 2"/>
</dbReference>
<proteinExistence type="predicted"/>
<name>A0A7T8KJV9_CALRO</name>
<accession>A0A7T8KJV9</accession>
<reference evidence="2" key="1">
    <citation type="submission" date="2021-01" db="EMBL/GenBank/DDBJ databases">
        <title>Caligus Genome Assembly.</title>
        <authorList>
            <person name="Gallardo-Escarate C."/>
        </authorList>
    </citation>
    <scope>NUCLEOTIDE SEQUENCE [LARGE SCALE GENOMIC DNA]</scope>
</reference>
<dbReference type="EMBL" id="CP045891">
    <property type="protein sequence ID" value="QQP57269.1"/>
    <property type="molecule type" value="Genomic_DNA"/>
</dbReference>
<evidence type="ECO:0000313" key="1">
    <source>
        <dbReference type="EMBL" id="QQP57269.1"/>
    </source>
</evidence>
<sequence>MNVSFRNEIQSPLSGVAQRLHTAILRDLPEDFSISLSDKEIFISETVLIKVEEDEGKVVANVSFAIRMRP</sequence>
<keyword evidence="2" id="KW-1185">Reference proteome</keyword>
<organism evidence="1 2">
    <name type="scientific">Caligus rogercresseyi</name>
    <name type="common">Sea louse</name>
    <dbReference type="NCBI Taxonomy" id="217165"/>
    <lineage>
        <taxon>Eukaryota</taxon>
        <taxon>Metazoa</taxon>
        <taxon>Ecdysozoa</taxon>
        <taxon>Arthropoda</taxon>
        <taxon>Crustacea</taxon>
        <taxon>Multicrustacea</taxon>
        <taxon>Hexanauplia</taxon>
        <taxon>Copepoda</taxon>
        <taxon>Siphonostomatoida</taxon>
        <taxon>Caligidae</taxon>
        <taxon>Caligus</taxon>
    </lineage>
</organism>
<dbReference type="AlphaFoldDB" id="A0A7T8KJV9"/>
<evidence type="ECO:0000313" key="2">
    <source>
        <dbReference type="Proteomes" id="UP000595437"/>
    </source>
</evidence>